<dbReference type="InterPro" id="IPR029068">
    <property type="entry name" value="Glyas_Bleomycin-R_OHBP_Dase"/>
</dbReference>
<dbReference type="InterPro" id="IPR041581">
    <property type="entry name" value="Glyoxalase_6"/>
</dbReference>
<sequence length="83" mass="9278">MAARITYYAIADDLSSPEEPVGVLRRVERDVGRFWSAAADPEVEITRLVEMGATRVADHDEYGYTWTLMADPEGNEFDLGKAL</sequence>
<gene>
    <name evidence="2" type="ORF">EAS64_22950</name>
</gene>
<keyword evidence="3" id="KW-1185">Reference proteome</keyword>
<evidence type="ECO:0000259" key="1">
    <source>
        <dbReference type="Pfam" id="PF18029"/>
    </source>
</evidence>
<evidence type="ECO:0000313" key="3">
    <source>
        <dbReference type="Proteomes" id="UP000460272"/>
    </source>
</evidence>
<dbReference type="RefSeq" id="WP_145855895.1">
    <property type="nucleotide sequence ID" value="NZ_RPFW01000004.1"/>
</dbReference>
<comment type="caution">
    <text evidence="2">The sequence shown here is derived from an EMBL/GenBank/DDBJ whole genome shotgun (WGS) entry which is preliminary data.</text>
</comment>
<organism evidence="2 3">
    <name type="scientific">Trebonia kvetii</name>
    <dbReference type="NCBI Taxonomy" id="2480626"/>
    <lineage>
        <taxon>Bacteria</taxon>
        <taxon>Bacillati</taxon>
        <taxon>Actinomycetota</taxon>
        <taxon>Actinomycetes</taxon>
        <taxon>Streptosporangiales</taxon>
        <taxon>Treboniaceae</taxon>
        <taxon>Trebonia</taxon>
    </lineage>
</organism>
<dbReference type="EMBL" id="RPFW01000004">
    <property type="protein sequence ID" value="TVZ03281.1"/>
    <property type="molecule type" value="Genomic_DNA"/>
</dbReference>
<protein>
    <recommendedName>
        <fullName evidence="1">Glyoxalase-like domain-containing protein</fullName>
    </recommendedName>
</protein>
<feature type="domain" description="Glyoxalase-like" evidence="1">
    <location>
        <begin position="37"/>
        <end position="79"/>
    </location>
</feature>
<accession>A0A6P2BYH1</accession>
<dbReference type="Pfam" id="PF18029">
    <property type="entry name" value="Glyoxalase_6"/>
    <property type="match status" value="1"/>
</dbReference>
<dbReference type="Gene3D" id="3.10.180.10">
    <property type="entry name" value="2,3-Dihydroxybiphenyl 1,2-Dioxygenase, domain 1"/>
    <property type="match status" value="1"/>
</dbReference>
<name>A0A6P2BYH1_9ACTN</name>
<dbReference type="AlphaFoldDB" id="A0A6P2BYH1"/>
<evidence type="ECO:0000313" key="2">
    <source>
        <dbReference type="EMBL" id="TVZ03281.1"/>
    </source>
</evidence>
<dbReference type="Proteomes" id="UP000460272">
    <property type="component" value="Unassembled WGS sequence"/>
</dbReference>
<proteinExistence type="predicted"/>
<dbReference type="OrthoDB" id="3212826at2"/>
<reference evidence="2 3" key="1">
    <citation type="submission" date="2018-11" db="EMBL/GenBank/DDBJ databases">
        <title>Trebonia kvetii gen.nov., sp.nov., a novel acidophilic actinobacterium, and proposal of the new actinobacterial family Treboniaceae fam. nov.</title>
        <authorList>
            <person name="Rapoport D."/>
            <person name="Sagova-Mareckova M."/>
            <person name="Sedlacek I."/>
            <person name="Provaznik J."/>
            <person name="Kralova S."/>
            <person name="Pavlinic D."/>
            <person name="Benes V."/>
            <person name="Kopecky J."/>
        </authorList>
    </citation>
    <scope>NUCLEOTIDE SEQUENCE [LARGE SCALE GENOMIC DNA]</scope>
    <source>
        <strain evidence="2 3">15Tr583</strain>
    </source>
</reference>